<keyword evidence="2 6" id="KW-0813">Transport</keyword>
<gene>
    <name evidence="11" type="primary">SDA1</name>
    <name evidence="11" type="ORF">N0V91_009851</name>
</gene>
<proteinExistence type="inferred from homology"/>
<evidence type="ECO:0000259" key="8">
    <source>
        <dbReference type="Pfam" id="PF05285"/>
    </source>
</evidence>
<evidence type="ECO:0000256" key="6">
    <source>
        <dbReference type="RuleBase" id="RU365057"/>
    </source>
</evidence>
<dbReference type="Pfam" id="PF05285">
    <property type="entry name" value="SDA1_dom"/>
    <property type="match status" value="1"/>
</dbReference>
<evidence type="ECO:0000256" key="2">
    <source>
        <dbReference type="ARBA" id="ARBA00022448"/>
    </source>
</evidence>
<evidence type="ECO:0000256" key="4">
    <source>
        <dbReference type="ARBA" id="ARBA00022927"/>
    </source>
</evidence>
<feature type="region of interest" description="Disordered" evidence="7">
    <location>
        <begin position="317"/>
        <end position="346"/>
    </location>
</feature>
<evidence type="ECO:0000256" key="3">
    <source>
        <dbReference type="ARBA" id="ARBA00022517"/>
    </source>
</evidence>
<dbReference type="PANTHER" id="PTHR12730:SF0">
    <property type="entry name" value="PROTEIN SDA1 HOMOLOG"/>
    <property type="match status" value="1"/>
</dbReference>
<dbReference type="OrthoDB" id="2196187at2759"/>
<feature type="domain" description="SDA1 middle" evidence="8">
    <location>
        <begin position="626"/>
        <end position="759"/>
    </location>
</feature>
<dbReference type="InterPro" id="IPR012977">
    <property type="entry name" value="SDA1_N"/>
</dbReference>
<evidence type="ECO:0000313" key="11">
    <source>
        <dbReference type="EMBL" id="KAJ4398897.1"/>
    </source>
</evidence>
<evidence type="ECO:0000313" key="12">
    <source>
        <dbReference type="Proteomes" id="UP001140510"/>
    </source>
</evidence>
<sequence>MRSSTNDAVYEKRNRRPTGWSGMELSGVVGRENSQSKDSGQSSRSASANADGEGSTEKVRGDERATLDFTGNLGSPPDISKMKRKVGALEKIEADHAALRFKIKRDPQSYRDDFSNQWQQYETLRDLFLQSPSTQGTGLADLKDLIEFVSHVADLYPDLTAQFPEDLQQILLQHHEVLEYELRDKIVGSLCLLRNKDVIDSVTLLNTLFPVLIATPSKSLRQLLFTKILSDLRSSNVRTTNHKLNRTIQTVLYNLLESDKESPKGIWAVKITRELWKKQIWTDARAVEVMRLAALSENEKVIAGGVRFFLGGDREREEAADESSDEENIDMSKLRHQAGINKKTKKKARDLKKAAATVKRKEKKKGAPHPLNFSALHLLHDPQGFAESLFAKHVQNSKAKLQLETKLLVLQLVSRLVGLHKLTVLSLYSYFLKHLTPRQASVTSYLACLAQATHNYVPPDVLEPLVQKIANEFVSEASASEVASAGLNAIREICVRQPLAMTDTLLQDLVMYRKSKDKGVMMAAKGLLSLYREVGAELLHKRDRGKDASMGIRAGTIKEQRYGEEAAGGIEGIELLEAWKEDERRKKRIAAGLDPDGTDGDSQLDEAEDWKKWELESDSDSDEEGWINVESDGEDINISDSEDEKEGPKAKKAKLDSATPAPKEGTKSVEPESAAAAAAAKQAQISKLLTTTILTPADLKQLKELQASAAVNAHLPSHKRQAVLAAKHADEAITADDIEAAGWLGKKNTKEEKIAMAKADRETNHQSTTAKRKAKKESEGKSTTNKEKARKKNFLMTLGKAKSKNKRSLGDVKKTMAGHIDRKKRGGKRGNKGN</sequence>
<dbReference type="InterPro" id="IPR016024">
    <property type="entry name" value="ARM-type_fold"/>
</dbReference>
<dbReference type="Proteomes" id="UP001140510">
    <property type="component" value="Unassembled WGS sequence"/>
</dbReference>
<keyword evidence="5 6" id="KW-0539">Nucleus</keyword>
<keyword evidence="4 6" id="KW-0653">Protein transport</keyword>
<accession>A0A9W8Z6N4</accession>
<dbReference type="SUPFAM" id="SSF48371">
    <property type="entry name" value="ARM repeat"/>
    <property type="match status" value="1"/>
</dbReference>
<feature type="compositionally biased region" description="Basic and acidic residues" evidence="7">
    <location>
        <begin position="776"/>
        <end position="787"/>
    </location>
</feature>
<keyword evidence="3 6" id="KW-0690">Ribosome biogenesis</keyword>
<feature type="compositionally biased region" description="Basic and acidic residues" evidence="7">
    <location>
        <begin position="55"/>
        <end position="66"/>
    </location>
</feature>
<feature type="compositionally biased region" description="Acidic residues" evidence="7">
    <location>
        <begin position="318"/>
        <end position="329"/>
    </location>
</feature>
<dbReference type="AlphaFoldDB" id="A0A9W8Z6N4"/>
<dbReference type="Pfam" id="PF08158">
    <property type="entry name" value="SDA1_HEAT"/>
    <property type="match status" value="1"/>
</dbReference>
<evidence type="ECO:0000256" key="5">
    <source>
        <dbReference type="ARBA" id="ARBA00023242"/>
    </source>
</evidence>
<evidence type="ECO:0000256" key="7">
    <source>
        <dbReference type="SAM" id="MobiDB-lite"/>
    </source>
</evidence>
<comment type="similarity">
    <text evidence="1 6">Belongs to the SDA1 family.</text>
</comment>
<comment type="caution">
    <text evidence="11">The sequence shown here is derived from an EMBL/GenBank/DDBJ whole genome shotgun (WGS) entry which is preliminary data.</text>
</comment>
<dbReference type="GO" id="GO:0005730">
    <property type="term" value="C:nucleolus"/>
    <property type="evidence" value="ECO:0007669"/>
    <property type="project" value="UniProtKB-SubCell"/>
</dbReference>
<organism evidence="11 12">
    <name type="scientific">Didymella pomorum</name>
    <dbReference type="NCBI Taxonomy" id="749634"/>
    <lineage>
        <taxon>Eukaryota</taxon>
        <taxon>Fungi</taxon>
        <taxon>Dikarya</taxon>
        <taxon>Ascomycota</taxon>
        <taxon>Pezizomycotina</taxon>
        <taxon>Dothideomycetes</taxon>
        <taxon>Pleosporomycetidae</taxon>
        <taxon>Pleosporales</taxon>
        <taxon>Pleosporineae</taxon>
        <taxon>Didymellaceae</taxon>
        <taxon>Didymella</taxon>
    </lineage>
</organism>
<feature type="compositionally biased region" description="Low complexity" evidence="7">
    <location>
        <begin position="36"/>
        <end position="48"/>
    </location>
</feature>
<feature type="compositionally biased region" description="Basic residues" evidence="7">
    <location>
        <begin position="821"/>
        <end position="834"/>
    </location>
</feature>
<dbReference type="InterPro" id="IPR027312">
    <property type="entry name" value="Sda1"/>
</dbReference>
<evidence type="ECO:0000256" key="1">
    <source>
        <dbReference type="ARBA" id="ARBA00005783"/>
    </source>
</evidence>
<comment type="subcellular location">
    <subcellularLocation>
        <location evidence="6">Nucleus</location>
        <location evidence="6">Nucleolus</location>
    </subcellularLocation>
</comment>
<keyword evidence="12" id="KW-1185">Reference proteome</keyword>
<dbReference type="GO" id="GO:0042273">
    <property type="term" value="P:ribosomal large subunit biogenesis"/>
    <property type="evidence" value="ECO:0007669"/>
    <property type="project" value="UniProtKB-UniRule"/>
</dbReference>
<feature type="region of interest" description="Disordered" evidence="7">
    <location>
        <begin position="757"/>
        <end position="834"/>
    </location>
</feature>
<reference evidence="11" key="1">
    <citation type="submission" date="2022-10" db="EMBL/GenBank/DDBJ databases">
        <title>Tapping the CABI collections for fungal endophytes: first genome assemblies for Collariella, Neodidymelliopsis, Ascochyta clinopodiicola, Didymella pomorum, Didymosphaeria variabile, Neocosmospora piperis and Neocucurbitaria cava.</title>
        <authorList>
            <person name="Hill R."/>
        </authorList>
    </citation>
    <scope>NUCLEOTIDE SEQUENCE</scope>
    <source>
        <strain evidence="11">IMI 355091</strain>
    </source>
</reference>
<feature type="domain" description="SDA1 N-terminal" evidence="9">
    <location>
        <begin position="148"/>
        <end position="516"/>
    </location>
</feature>
<dbReference type="Pfam" id="PF21638">
    <property type="entry name" value="SDA1_C"/>
    <property type="match status" value="1"/>
</dbReference>
<dbReference type="InterPro" id="IPR007949">
    <property type="entry name" value="SDA1_MD"/>
</dbReference>
<feature type="region of interest" description="Disordered" evidence="7">
    <location>
        <begin position="1"/>
        <end position="80"/>
    </location>
</feature>
<name>A0A9W8Z6N4_9PLEO</name>
<comment type="function">
    <text evidence="6">Required for 60S pre-ribosomal subunits export to the cytoplasm.</text>
</comment>
<feature type="region of interest" description="Disordered" evidence="7">
    <location>
        <begin position="614"/>
        <end position="674"/>
    </location>
</feature>
<feature type="domain" description="SDA1 C-terminal" evidence="10">
    <location>
        <begin position="781"/>
        <end position="826"/>
    </location>
</feature>
<dbReference type="InterPro" id="IPR048292">
    <property type="entry name" value="SDA1_C"/>
</dbReference>
<dbReference type="GO" id="GO:0015031">
    <property type="term" value="P:protein transport"/>
    <property type="evidence" value="ECO:0007669"/>
    <property type="project" value="UniProtKB-KW"/>
</dbReference>
<feature type="compositionally biased region" description="Acidic residues" evidence="7">
    <location>
        <begin position="616"/>
        <end position="645"/>
    </location>
</feature>
<feature type="compositionally biased region" description="Basic and acidic residues" evidence="7">
    <location>
        <begin position="646"/>
        <end position="655"/>
    </location>
</feature>
<protein>
    <recommendedName>
        <fullName evidence="6">Protein SDA1</fullName>
    </recommendedName>
</protein>
<evidence type="ECO:0000259" key="9">
    <source>
        <dbReference type="Pfam" id="PF08158"/>
    </source>
</evidence>
<dbReference type="PANTHER" id="PTHR12730">
    <property type="entry name" value="HSDA/SDA1-RELATED"/>
    <property type="match status" value="1"/>
</dbReference>
<dbReference type="EMBL" id="JAPEVA010000118">
    <property type="protein sequence ID" value="KAJ4398897.1"/>
    <property type="molecule type" value="Genomic_DNA"/>
</dbReference>
<dbReference type="GO" id="GO:0000055">
    <property type="term" value="P:ribosomal large subunit export from nucleus"/>
    <property type="evidence" value="ECO:0007669"/>
    <property type="project" value="UniProtKB-UniRule"/>
</dbReference>
<evidence type="ECO:0000259" key="10">
    <source>
        <dbReference type="Pfam" id="PF21638"/>
    </source>
</evidence>